<proteinExistence type="inferred from homology"/>
<evidence type="ECO:0000313" key="14">
    <source>
        <dbReference type="Proteomes" id="UP000077280"/>
    </source>
</evidence>
<keyword evidence="3 9" id="KW-0645">Protease</keyword>
<reference evidence="12" key="2">
    <citation type="submission" date="2019-10" db="EMBL/GenBank/DDBJ databases">
        <title>Malate fermentation in French cider.</title>
        <authorList>
            <person name="Cousin F.J."/>
            <person name="Medina Fernandez S."/>
            <person name="Misery B."/>
            <person name="Laplace J.-M."/>
            <person name="Cretenet M."/>
        </authorList>
    </citation>
    <scope>NUCLEOTIDE SEQUENCE</scope>
    <source>
        <strain evidence="12">UCMA15901</strain>
    </source>
</reference>
<keyword evidence="5 9" id="KW-0064">Aspartyl protease</keyword>
<comment type="catalytic activity">
    <reaction evidence="9 10">
        <text>Release of signal peptides from bacterial membrane prolipoproteins. Hydrolyzes -Xaa-Yaa-Zaa-|-(S,diacylglyceryl)Cys-, in which Xaa is hydrophobic (preferably Leu), and Yaa (Ala or Ser) and Zaa (Gly or Ala) have small, neutral side chains.</text>
        <dbReference type="EC" id="3.4.23.36"/>
    </reaction>
</comment>
<evidence type="ECO:0000313" key="13">
    <source>
        <dbReference type="EMBL" id="OAD63617.1"/>
    </source>
</evidence>
<keyword evidence="6 9" id="KW-0378">Hydrolase</keyword>
<name>A0AAP5WC41_9LACO</name>
<dbReference type="RefSeq" id="WP_068807254.1">
    <property type="nucleotide sequence ID" value="NZ_CP158977.1"/>
</dbReference>
<evidence type="ECO:0000256" key="8">
    <source>
        <dbReference type="ARBA" id="ARBA00023136"/>
    </source>
</evidence>
<feature type="transmembrane region" description="Helical" evidence="9">
    <location>
        <begin position="85"/>
        <end position="103"/>
    </location>
</feature>
<organism evidence="12 15">
    <name type="scientific">Pediococcus parvulus</name>
    <dbReference type="NCBI Taxonomy" id="54062"/>
    <lineage>
        <taxon>Bacteria</taxon>
        <taxon>Bacillati</taxon>
        <taxon>Bacillota</taxon>
        <taxon>Bacilli</taxon>
        <taxon>Lactobacillales</taxon>
        <taxon>Lactobacillaceae</taxon>
        <taxon>Pediococcus</taxon>
    </lineage>
</organism>
<comment type="subcellular location">
    <subcellularLocation>
        <location evidence="9">Cell membrane</location>
        <topology evidence="9">Multi-pass membrane protein</topology>
    </subcellularLocation>
</comment>
<dbReference type="Proteomes" id="UP000077280">
    <property type="component" value="Unassembled WGS sequence"/>
</dbReference>
<keyword evidence="7 9" id="KW-1133">Transmembrane helix</keyword>
<comment type="function">
    <text evidence="9 10">This protein specifically catalyzes the removal of signal peptides from prolipoproteins.</text>
</comment>
<dbReference type="InterPro" id="IPR001872">
    <property type="entry name" value="Peptidase_A8"/>
</dbReference>
<comment type="similarity">
    <text evidence="1 9 11">Belongs to the peptidase A8 family.</text>
</comment>
<dbReference type="GO" id="GO:0006508">
    <property type="term" value="P:proteolysis"/>
    <property type="evidence" value="ECO:0007669"/>
    <property type="project" value="UniProtKB-KW"/>
</dbReference>
<dbReference type="HAMAP" id="MF_00161">
    <property type="entry name" value="LspA"/>
    <property type="match status" value="1"/>
</dbReference>
<evidence type="ECO:0000256" key="3">
    <source>
        <dbReference type="ARBA" id="ARBA00022670"/>
    </source>
</evidence>
<accession>A0AAP5WC41</accession>
<feature type="transmembrane region" description="Helical" evidence="9">
    <location>
        <begin position="61"/>
        <end position="78"/>
    </location>
</feature>
<evidence type="ECO:0000313" key="15">
    <source>
        <dbReference type="Proteomes" id="UP001275867"/>
    </source>
</evidence>
<sequence>MLFAIDFLIILAVVVVDQLVKFWVATNISMDAVHQVIPGIFSLTNIRNNGAAWSILEGKTTFFYLITVVALVVLLYFLYQTRGHWLYQISLSLIVAGAFGNFIDRVRLKYVVDMFQLDFINFPIFNVADFSLTIGVIVLFIAIFKEDRLES</sequence>
<dbReference type="EMBL" id="LXND01000061">
    <property type="protein sequence ID" value="OAD63617.1"/>
    <property type="molecule type" value="Genomic_DNA"/>
</dbReference>
<evidence type="ECO:0000256" key="11">
    <source>
        <dbReference type="RuleBase" id="RU004181"/>
    </source>
</evidence>
<evidence type="ECO:0000256" key="1">
    <source>
        <dbReference type="ARBA" id="ARBA00006139"/>
    </source>
</evidence>
<dbReference type="Proteomes" id="UP001275867">
    <property type="component" value="Unassembled WGS sequence"/>
</dbReference>
<keyword evidence="2 9" id="KW-1003">Cell membrane</keyword>
<evidence type="ECO:0000256" key="5">
    <source>
        <dbReference type="ARBA" id="ARBA00022750"/>
    </source>
</evidence>
<evidence type="ECO:0000256" key="2">
    <source>
        <dbReference type="ARBA" id="ARBA00022475"/>
    </source>
</evidence>
<protein>
    <recommendedName>
        <fullName evidence="9">Lipoprotein signal peptidase</fullName>
        <ecNumber evidence="9">3.4.23.36</ecNumber>
    </recommendedName>
    <alternativeName>
        <fullName evidence="9">Prolipoprotein signal peptidase</fullName>
    </alternativeName>
    <alternativeName>
        <fullName evidence="9">Signal peptidase II</fullName>
        <shortName evidence="9">SPase II</shortName>
    </alternativeName>
</protein>
<feature type="active site" evidence="9">
    <location>
        <position position="129"/>
    </location>
</feature>
<dbReference type="Pfam" id="PF01252">
    <property type="entry name" value="Peptidase_A8"/>
    <property type="match status" value="1"/>
</dbReference>
<reference evidence="13 14" key="1">
    <citation type="submission" date="2016-05" db="EMBL/GenBank/DDBJ databases">
        <title>Draft genome sequence of Pediococcus parvulus 2.6, a probiotic beta-glucan producer strain.</title>
        <authorList>
            <person name="Mohedano M.L."/>
            <person name="Perez-Ramos A."/>
            <person name="Duenas M.T."/>
            <person name="Lamontanara A."/>
            <person name="Orru L."/>
            <person name="Spano G."/>
            <person name="Capozzi V."/>
            <person name="Lopez P."/>
        </authorList>
    </citation>
    <scope>NUCLEOTIDE SEQUENCE [LARGE SCALE GENOMIC DNA]</scope>
    <source>
        <strain evidence="13 14">2.6</strain>
    </source>
</reference>
<gene>
    <name evidence="9" type="primary">lspA</name>
    <name evidence="13" type="ORF">A7K95_00615</name>
    <name evidence="12" type="ORF">GA842_08425</name>
</gene>
<dbReference type="PANTHER" id="PTHR33695">
    <property type="entry name" value="LIPOPROTEIN SIGNAL PEPTIDASE"/>
    <property type="match status" value="1"/>
</dbReference>
<dbReference type="NCBIfam" id="TIGR00077">
    <property type="entry name" value="lspA"/>
    <property type="match status" value="1"/>
</dbReference>
<dbReference type="GeneID" id="93383124"/>
<feature type="transmembrane region" description="Helical" evidence="9">
    <location>
        <begin position="123"/>
        <end position="144"/>
    </location>
</feature>
<dbReference type="PRINTS" id="PR00781">
    <property type="entry name" value="LIPOSIGPTASE"/>
</dbReference>
<feature type="transmembrane region" description="Helical" evidence="9">
    <location>
        <begin position="7"/>
        <end position="24"/>
    </location>
</feature>
<evidence type="ECO:0000256" key="9">
    <source>
        <dbReference type="HAMAP-Rule" id="MF_00161"/>
    </source>
</evidence>
<evidence type="ECO:0000256" key="7">
    <source>
        <dbReference type="ARBA" id="ARBA00022989"/>
    </source>
</evidence>
<comment type="pathway">
    <text evidence="9">Protein modification; lipoprotein biosynthesis (signal peptide cleavage).</text>
</comment>
<evidence type="ECO:0000256" key="4">
    <source>
        <dbReference type="ARBA" id="ARBA00022692"/>
    </source>
</evidence>
<comment type="caution">
    <text evidence="12">The sequence shown here is derived from an EMBL/GenBank/DDBJ whole genome shotgun (WGS) entry which is preliminary data.</text>
</comment>
<evidence type="ECO:0000256" key="6">
    <source>
        <dbReference type="ARBA" id="ARBA00022801"/>
    </source>
</evidence>
<dbReference type="AlphaFoldDB" id="A0AAP5WC41"/>
<dbReference type="PROSITE" id="PS00855">
    <property type="entry name" value="SPASE_II"/>
    <property type="match status" value="1"/>
</dbReference>
<keyword evidence="4 9" id="KW-0812">Transmembrane</keyword>
<dbReference type="GO" id="GO:0005886">
    <property type="term" value="C:plasma membrane"/>
    <property type="evidence" value="ECO:0007669"/>
    <property type="project" value="UniProtKB-SubCell"/>
</dbReference>
<evidence type="ECO:0000313" key="12">
    <source>
        <dbReference type="EMBL" id="MDV7694883.1"/>
    </source>
</evidence>
<keyword evidence="14" id="KW-1185">Reference proteome</keyword>
<dbReference type="GO" id="GO:0004190">
    <property type="term" value="F:aspartic-type endopeptidase activity"/>
    <property type="evidence" value="ECO:0007669"/>
    <property type="project" value="UniProtKB-UniRule"/>
</dbReference>
<dbReference type="EC" id="3.4.23.36" evidence="9"/>
<keyword evidence="8 9" id="KW-0472">Membrane</keyword>
<dbReference type="PANTHER" id="PTHR33695:SF1">
    <property type="entry name" value="LIPOPROTEIN SIGNAL PEPTIDASE"/>
    <property type="match status" value="1"/>
</dbReference>
<feature type="active site" evidence="9">
    <location>
        <position position="113"/>
    </location>
</feature>
<evidence type="ECO:0000256" key="10">
    <source>
        <dbReference type="RuleBase" id="RU000594"/>
    </source>
</evidence>
<dbReference type="EMBL" id="WERX01000028">
    <property type="protein sequence ID" value="MDV7694883.1"/>
    <property type="molecule type" value="Genomic_DNA"/>
</dbReference>